<evidence type="ECO:0000313" key="3">
    <source>
        <dbReference type="Proteomes" id="UP000683493"/>
    </source>
</evidence>
<dbReference type="EMBL" id="CP076724">
    <property type="protein sequence ID" value="QWV98809.1"/>
    <property type="molecule type" value="Genomic_DNA"/>
</dbReference>
<protein>
    <submittedName>
        <fullName evidence="2">Uncharacterized protein</fullName>
    </submittedName>
</protein>
<dbReference type="Proteomes" id="UP000683493">
    <property type="component" value="Chromosome"/>
</dbReference>
<keyword evidence="3" id="KW-1185">Reference proteome</keyword>
<accession>A0ABX8JK95</accession>
<feature type="transmembrane region" description="Helical" evidence="1">
    <location>
        <begin position="44"/>
        <end position="61"/>
    </location>
</feature>
<sequence length="175" mass="19124">MTYQGLCGRVSNALIYVLAIISFLALPIAFYCGIKFAVPLYKNAGAILCAVPTFFLIVQLIKGRTLISVSDAGISCHNYFVSSSLKTYEWGEVENVEATQVPDTKSISLVMNLKGGDRLWILNSDEVLIGTVKGRCRNFFEKPIDKKSDYRVAGAAIGIVLLEVLLTFGAIYLAT</sequence>
<reference evidence="2 3" key="1">
    <citation type="submission" date="2021-06" db="EMBL/GenBank/DDBJ databases">
        <title>Gemonas diversity in paddy soil.</title>
        <authorList>
            <person name="Liu G."/>
        </authorList>
    </citation>
    <scope>NUCLEOTIDE SEQUENCE [LARGE SCALE GENOMIC DNA]</scope>
    <source>
        <strain evidence="2 3">RG29</strain>
    </source>
</reference>
<feature type="transmembrane region" description="Helical" evidence="1">
    <location>
        <begin position="152"/>
        <end position="174"/>
    </location>
</feature>
<feature type="transmembrane region" description="Helical" evidence="1">
    <location>
        <begin position="12"/>
        <end position="38"/>
    </location>
</feature>
<evidence type="ECO:0000313" key="2">
    <source>
        <dbReference type="EMBL" id="QWV98809.1"/>
    </source>
</evidence>
<keyword evidence="1" id="KW-0812">Transmembrane</keyword>
<keyword evidence="1" id="KW-1133">Transmembrane helix</keyword>
<name>A0ABX8JK95_9BACT</name>
<keyword evidence="1" id="KW-0472">Membrane</keyword>
<proteinExistence type="predicted"/>
<gene>
    <name evidence="2" type="ORF">KP005_05860</name>
</gene>
<evidence type="ECO:0000256" key="1">
    <source>
        <dbReference type="SAM" id="Phobius"/>
    </source>
</evidence>
<organism evidence="2 3">
    <name type="scientific">Geomonas diazotrophica</name>
    <dbReference type="NCBI Taxonomy" id="2843197"/>
    <lineage>
        <taxon>Bacteria</taxon>
        <taxon>Pseudomonadati</taxon>
        <taxon>Thermodesulfobacteriota</taxon>
        <taxon>Desulfuromonadia</taxon>
        <taxon>Geobacterales</taxon>
        <taxon>Geobacteraceae</taxon>
        <taxon>Geomonas</taxon>
    </lineage>
</organism>